<feature type="transmembrane region" description="Helical" evidence="6">
    <location>
        <begin position="27"/>
        <end position="50"/>
    </location>
</feature>
<evidence type="ECO:0000256" key="2">
    <source>
        <dbReference type="ARBA" id="ARBA00022448"/>
    </source>
</evidence>
<keyword evidence="4 6" id="KW-1133">Transmembrane helix</keyword>
<dbReference type="PANTHER" id="PTHR43840">
    <property type="entry name" value="MITOCHONDRIAL METAL TRANSPORTER 1-RELATED"/>
    <property type="match status" value="1"/>
</dbReference>
<keyword evidence="5 6" id="KW-0472">Membrane</keyword>
<gene>
    <name evidence="8" type="ORF">ENO26_05195</name>
</gene>
<evidence type="ECO:0000256" key="1">
    <source>
        <dbReference type="ARBA" id="ARBA00004141"/>
    </source>
</evidence>
<evidence type="ECO:0000256" key="5">
    <source>
        <dbReference type="ARBA" id="ARBA00023136"/>
    </source>
</evidence>
<accession>A0A7J2U288</accession>
<keyword evidence="3 6" id="KW-0812">Transmembrane</keyword>
<evidence type="ECO:0000313" key="8">
    <source>
        <dbReference type="EMBL" id="HEM66948.1"/>
    </source>
</evidence>
<dbReference type="Gene3D" id="1.20.1510.10">
    <property type="entry name" value="Cation efflux protein transmembrane domain"/>
    <property type="match status" value="1"/>
</dbReference>
<feature type="domain" description="Cation efflux protein transmembrane" evidence="7">
    <location>
        <begin position="26"/>
        <end position="221"/>
    </location>
</feature>
<sequence>MCCTMVVGLSLREISYRFREGFDAVRIVFIVSVAGFVLELVFAVISHSMILITDVAHWAVDGALEFTTMMALYLVMKVLKRFSWGVLFFELVLALLVSAIVIGTYMVPFIDYINSYVTEPGAGVTTSNPFLAFVSLIGGVLTFYAFSCLRKAYAETGLEILKVEYMHAAIDTIASALVTIGIIVTSLTQSKSVELLTIIASLFFMFHSVADIVEDSVKSLLGLNIDVELKYKLMTVLSERFGEGIKIRDVDVRKIGSFYITKVEIYVHPFTTIAKLHRMRLDIMKMFREVNKMIYHVDVIFYPDTEIKRRTRSIKRRAEEKL</sequence>
<dbReference type="GO" id="GO:0008324">
    <property type="term" value="F:monoatomic cation transmembrane transporter activity"/>
    <property type="evidence" value="ECO:0007669"/>
    <property type="project" value="InterPro"/>
</dbReference>
<evidence type="ECO:0000256" key="6">
    <source>
        <dbReference type="SAM" id="Phobius"/>
    </source>
</evidence>
<dbReference type="InterPro" id="IPR050291">
    <property type="entry name" value="CDF_Transporter"/>
</dbReference>
<organism evidence="8">
    <name type="scientific">Ignisphaera aggregans</name>
    <dbReference type="NCBI Taxonomy" id="334771"/>
    <lineage>
        <taxon>Archaea</taxon>
        <taxon>Thermoproteota</taxon>
        <taxon>Thermoprotei</taxon>
        <taxon>Desulfurococcales</taxon>
        <taxon>Desulfurococcaceae</taxon>
        <taxon>Ignisphaera</taxon>
    </lineage>
</organism>
<feature type="transmembrane region" description="Helical" evidence="6">
    <location>
        <begin position="130"/>
        <end position="147"/>
    </location>
</feature>
<keyword evidence="2" id="KW-0813">Transport</keyword>
<comment type="caution">
    <text evidence="8">The sequence shown here is derived from an EMBL/GenBank/DDBJ whole genome shotgun (WGS) entry which is preliminary data.</text>
</comment>
<evidence type="ECO:0000256" key="3">
    <source>
        <dbReference type="ARBA" id="ARBA00022692"/>
    </source>
</evidence>
<feature type="transmembrane region" description="Helical" evidence="6">
    <location>
        <begin position="87"/>
        <end position="110"/>
    </location>
</feature>
<reference evidence="8" key="1">
    <citation type="journal article" date="2020" name="mSystems">
        <title>Genome- and Community-Level Interaction Insights into Carbon Utilization and Element Cycling Functions of Hydrothermarchaeota in Hydrothermal Sediment.</title>
        <authorList>
            <person name="Zhou Z."/>
            <person name="Liu Y."/>
            <person name="Xu W."/>
            <person name="Pan J."/>
            <person name="Luo Z.H."/>
            <person name="Li M."/>
        </authorList>
    </citation>
    <scope>NUCLEOTIDE SEQUENCE [LARGE SCALE GENOMIC DNA]</scope>
    <source>
        <strain evidence="8">SpSt-125</strain>
    </source>
</reference>
<protein>
    <submittedName>
        <fullName evidence="8">Cation transporter</fullName>
    </submittedName>
</protein>
<proteinExistence type="predicted"/>
<evidence type="ECO:0000259" key="7">
    <source>
        <dbReference type="Pfam" id="PF01545"/>
    </source>
</evidence>
<dbReference type="InterPro" id="IPR027469">
    <property type="entry name" value="Cation_efflux_TMD_sf"/>
</dbReference>
<name>A0A7J2U288_9CREN</name>
<dbReference type="SUPFAM" id="SSF161111">
    <property type="entry name" value="Cation efflux protein transmembrane domain-like"/>
    <property type="match status" value="1"/>
</dbReference>
<dbReference type="GO" id="GO:0016020">
    <property type="term" value="C:membrane"/>
    <property type="evidence" value="ECO:0007669"/>
    <property type="project" value="UniProtKB-SubCell"/>
</dbReference>
<feature type="transmembrane region" description="Helical" evidence="6">
    <location>
        <begin position="56"/>
        <end position="75"/>
    </location>
</feature>
<dbReference type="InterPro" id="IPR058533">
    <property type="entry name" value="Cation_efflux_TM"/>
</dbReference>
<dbReference type="AlphaFoldDB" id="A0A7J2U288"/>
<evidence type="ECO:0000256" key="4">
    <source>
        <dbReference type="ARBA" id="ARBA00022989"/>
    </source>
</evidence>
<comment type="subcellular location">
    <subcellularLocation>
        <location evidence="1">Membrane</location>
        <topology evidence="1">Multi-pass membrane protein</topology>
    </subcellularLocation>
</comment>
<dbReference type="PANTHER" id="PTHR43840:SF30">
    <property type="entry name" value="TRANSPORT PROTEIN, HYPOTHETICAL"/>
    <property type="match status" value="1"/>
</dbReference>
<dbReference type="EMBL" id="DSEU01000038">
    <property type="protein sequence ID" value="HEM66948.1"/>
    <property type="molecule type" value="Genomic_DNA"/>
</dbReference>
<dbReference type="Pfam" id="PF01545">
    <property type="entry name" value="Cation_efflux"/>
    <property type="match status" value="1"/>
</dbReference>